<feature type="transmembrane region" description="Helical" evidence="11">
    <location>
        <begin position="269"/>
        <end position="290"/>
    </location>
</feature>
<accession>A0A485PC14</accession>
<evidence type="ECO:0000256" key="7">
    <source>
        <dbReference type="ARBA" id="ARBA00023136"/>
    </source>
</evidence>
<evidence type="ECO:0000256" key="10">
    <source>
        <dbReference type="SAM" id="MobiDB-lite"/>
    </source>
</evidence>
<feature type="region of interest" description="Disordered" evidence="10">
    <location>
        <begin position="179"/>
        <end position="213"/>
    </location>
</feature>
<dbReference type="EMBL" id="CAAGRJ010031900">
    <property type="protein sequence ID" value="VFV42287.1"/>
    <property type="molecule type" value="Genomic_DNA"/>
</dbReference>
<feature type="region of interest" description="Disordered" evidence="10">
    <location>
        <begin position="1"/>
        <end position="76"/>
    </location>
</feature>
<dbReference type="PANTHER" id="PTHR10740:SF12">
    <property type="entry name" value="AMPHIREGULIN"/>
    <property type="match status" value="1"/>
</dbReference>
<keyword evidence="14" id="KW-1185">Reference proteome</keyword>
<dbReference type="GO" id="GO:0007173">
    <property type="term" value="P:epidermal growth factor receptor signaling pathway"/>
    <property type="evidence" value="ECO:0007669"/>
    <property type="project" value="TreeGrafter"/>
</dbReference>
<dbReference type="FunFam" id="2.10.25.10:FF:000158">
    <property type="entry name" value="proheparin-binding EGF-like growth factor"/>
    <property type="match status" value="1"/>
</dbReference>
<keyword evidence="6" id="KW-0339">Growth factor</keyword>
<feature type="disulfide bond" evidence="9">
    <location>
        <begin position="242"/>
        <end position="251"/>
    </location>
</feature>
<feature type="region of interest" description="Disordered" evidence="10">
    <location>
        <begin position="98"/>
        <end position="147"/>
    </location>
</feature>
<dbReference type="PROSITE" id="PS00022">
    <property type="entry name" value="EGF_1"/>
    <property type="match status" value="1"/>
</dbReference>
<keyword evidence="4" id="KW-0732">Signal</keyword>
<reference evidence="13 14" key="1">
    <citation type="submission" date="2019-01" db="EMBL/GenBank/DDBJ databases">
        <authorList>
            <person name="Alioto T."/>
            <person name="Alioto T."/>
        </authorList>
    </citation>
    <scope>NUCLEOTIDE SEQUENCE [LARGE SCALE GENOMIC DNA]</scope>
</reference>
<proteinExistence type="predicted"/>
<dbReference type="AlphaFoldDB" id="A0A485PC14"/>
<dbReference type="SUPFAM" id="SSF57196">
    <property type="entry name" value="EGF/Laminin"/>
    <property type="match status" value="1"/>
</dbReference>
<dbReference type="GO" id="GO:0008284">
    <property type="term" value="P:positive regulation of cell population proliferation"/>
    <property type="evidence" value="ECO:0007669"/>
    <property type="project" value="TreeGrafter"/>
</dbReference>
<dbReference type="GO" id="GO:0016020">
    <property type="term" value="C:membrane"/>
    <property type="evidence" value="ECO:0007669"/>
    <property type="project" value="UniProtKB-SubCell"/>
</dbReference>
<dbReference type="InterPro" id="IPR000742">
    <property type="entry name" value="EGF"/>
</dbReference>
<feature type="compositionally biased region" description="Basic and acidic residues" evidence="10">
    <location>
        <begin position="183"/>
        <end position="193"/>
    </location>
</feature>
<evidence type="ECO:0000256" key="5">
    <source>
        <dbReference type="ARBA" id="ARBA00022989"/>
    </source>
</evidence>
<evidence type="ECO:0000256" key="9">
    <source>
        <dbReference type="PROSITE-ProRule" id="PRU00076"/>
    </source>
</evidence>
<dbReference type="GO" id="GO:0008083">
    <property type="term" value="F:growth factor activity"/>
    <property type="evidence" value="ECO:0007669"/>
    <property type="project" value="UniProtKB-KW"/>
</dbReference>
<dbReference type="GO" id="GO:0005615">
    <property type="term" value="C:extracellular space"/>
    <property type="evidence" value="ECO:0007669"/>
    <property type="project" value="TreeGrafter"/>
</dbReference>
<dbReference type="GO" id="GO:0005154">
    <property type="term" value="F:epidermal growth factor receptor binding"/>
    <property type="evidence" value="ECO:0007669"/>
    <property type="project" value="TreeGrafter"/>
</dbReference>
<keyword evidence="8 9" id="KW-1015">Disulfide bond</keyword>
<dbReference type="Gene3D" id="2.10.25.10">
    <property type="entry name" value="Laminin"/>
    <property type="match status" value="1"/>
</dbReference>
<feature type="compositionally biased region" description="Basic residues" evidence="10">
    <location>
        <begin position="194"/>
        <end position="213"/>
    </location>
</feature>
<evidence type="ECO:0000256" key="3">
    <source>
        <dbReference type="ARBA" id="ARBA00022692"/>
    </source>
</evidence>
<evidence type="ECO:0000256" key="8">
    <source>
        <dbReference type="ARBA" id="ARBA00023157"/>
    </source>
</evidence>
<gene>
    <name evidence="13" type="ORF">LYPA_23C009764</name>
</gene>
<keyword evidence="2 9" id="KW-0245">EGF-like domain</keyword>
<evidence type="ECO:0000256" key="4">
    <source>
        <dbReference type="ARBA" id="ARBA00022729"/>
    </source>
</evidence>
<evidence type="ECO:0000259" key="12">
    <source>
        <dbReference type="PROSITE" id="PS50026"/>
    </source>
</evidence>
<evidence type="ECO:0000256" key="11">
    <source>
        <dbReference type="SAM" id="Phobius"/>
    </source>
</evidence>
<keyword evidence="3 11" id="KW-0812">Transmembrane</keyword>
<evidence type="ECO:0000313" key="14">
    <source>
        <dbReference type="Proteomes" id="UP000386466"/>
    </source>
</evidence>
<comment type="subcellular location">
    <subcellularLocation>
        <location evidence="1">Membrane</location>
        <topology evidence="1">Single-pass membrane protein</topology>
    </subcellularLocation>
</comment>
<evidence type="ECO:0000313" key="13">
    <source>
        <dbReference type="EMBL" id="VFV42287.1"/>
    </source>
</evidence>
<keyword evidence="5 11" id="KW-1133">Transmembrane helix</keyword>
<evidence type="ECO:0000256" key="2">
    <source>
        <dbReference type="ARBA" id="ARBA00022536"/>
    </source>
</evidence>
<organism evidence="13 14">
    <name type="scientific">Lynx pardinus</name>
    <name type="common">Iberian lynx</name>
    <name type="synonym">Felis pardina</name>
    <dbReference type="NCBI Taxonomy" id="191816"/>
    <lineage>
        <taxon>Eukaryota</taxon>
        <taxon>Metazoa</taxon>
        <taxon>Chordata</taxon>
        <taxon>Craniata</taxon>
        <taxon>Vertebrata</taxon>
        <taxon>Euteleostomi</taxon>
        <taxon>Mammalia</taxon>
        <taxon>Eutheria</taxon>
        <taxon>Laurasiatheria</taxon>
        <taxon>Carnivora</taxon>
        <taxon>Feliformia</taxon>
        <taxon>Felidae</taxon>
        <taxon>Felinae</taxon>
        <taxon>Lynx</taxon>
    </lineage>
</organism>
<dbReference type="PANTHER" id="PTHR10740">
    <property type="entry name" value="TRANSFORMING GROWTH FACTOR ALPHA"/>
    <property type="match status" value="1"/>
</dbReference>
<sequence>MFAHLLSAPESEPRDPEASCRRSSSAQARPGGEHGRTLPPVRSLFRHLLFQPRLPAELPQRPRRRRRAEGPMRAPLLPPAPVVLSLLILGSAHYAAGSAANDTSSGKGEPFSGDHSANGFEVTPRNGSSGREISPVSETPSSRELSSGIDYDYAEEYDNEPQISGYIVDDSVRVEQVVKPMKNKTESEKTSDKPKRKKKGGKNGKNRKNRKKKNPCDAEFQNFCIHGECKYIENLGAVTCKCHQDYFGERCGEKSMKTHSIVDSDLSKIALAAIAAFVSAVSFTAIAVVITIQLRKRYFRECEGEAEERKKLRQENGNVHAIA</sequence>
<protein>
    <submittedName>
        <fullName evidence="13">Amphiregulin-like</fullName>
    </submittedName>
</protein>
<evidence type="ECO:0000256" key="6">
    <source>
        <dbReference type="ARBA" id="ARBA00023030"/>
    </source>
</evidence>
<comment type="caution">
    <text evidence="9">Lacks conserved residue(s) required for the propagation of feature annotation.</text>
</comment>
<dbReference type="PROSITE" id="PS50026">
    <property type="entry name" value="EGF_3"/>
    <property type="match status" value="1"/>
</dbReference>
<evidence type="ECO:0000256" key="1">
    <source>
        <dbReference type="ARBA" id="ARBA00004167"/>
    </source>
</evidence>
<feature type="domain" description="EGF-like" evidence="12">
    <location>
        <begin position="212"/>
        <end position="252"/>
    </location>
</feature>
<name>A0A485PC14_LYNPA</name>
<keyword evidence="7 11" id="KW-0472">Membrane</keyword>
<feature type="compositionally biased region" description="Polar residues" evidence="10">
    <location>
        <begin position="125"/>
        <end position="145"/>
    </location>
</feature>
<dbReference type="Proteomes" id="UP000386466">
    <property type="component" value="Unassembled WGS sequence"/>
</dbReference>
<feature type="compositionally biased region" description="Basic and acidic residues" evidence="10">
    <location>
        <begin position="11"/>
        <end position="20"/>
    </location>
</feature>